<reference evidence="1 2" key="1">
    <citation type="submission" date="2024-06" db="EMBL/GenBank/DDBJ databases">
        <title>Halorubrum miltondacostae sp. nov., a potential PHA producer isolated from an inland solar saltern in Rio Maior, Portugal.</title>
        <authorList>
            <person name="Albuquerque L."/>
            <person name="Viver T."/>
            <person name="Barroso C."/>
            <person name="Claudino R."/>
            <person name="Galvan M."/>
            <person name="Simoes G."/>
            <person name="Lobo Da Cunha A."/>
            <person name="Egas C."/>
        </authorList>
    </citation>
    <scope>NUCLEOTIDE SEQUENCE [LARGE SCALE GENOMIC DNA]</scope>
    <source>
        <strain evidence="1 2">RMP-11</strain>
    </source>
</reference>
<protein>
    <submittedName>
        <fullName evidence="1">Uncharacterized protein</fullName>
    </submittedName>
</protein>
<organism evidence="1 2">
    <name type="scientific">Halorubrum miltondacostae</name>
    <dbReference type="NCBI Taxonomy" id="3076378"/>
    <lineage>
        <taxon>Archaea</taxon>
        <taxon>Methanobacteriati</taxon>
        <taxon>Methanobacteriota</taxon>
        <taxon>Stenosarchaea group</taxon>
        <taxon>Halobacteria</taxon>
        <taxon>Halobacteriales</taxon>
        <taxon>Haloferacaceae</taxon>
        <taxon>Halorubrum</taxon>
    </lineage>
</organism>
<dbReference type="Proteomes" id="UP001567572">
    <property type="component" value="Unassembled WGS sequence"/>
</dbReference>
<evidence type="ECO:0000313" key="1">
    <source>
        <dbReference type="EMBL" id="MEZ3163257.1"/>
    </source>
</evidence>
<name>A0ABD5M364_9EURY</name>
<dbReference type="Gene3D" id="1.10.10.10">
    <property type="entry name" value="Winged helix-like DNA-binding domain superfamily/Winged helix DNA-binding domain"/>
    <property type="match status" value="1"/>
</dbReference>
<evidence type="ECO:0000313" key="2">
    <source>
        <dbReference type="Proteomes" id="UP001567572"/>
    </source>
</evidence>
<dbReference type="RefSeq" id="WP_371160594.1">
    <property type="nucleotide sequence ID" value="NZ_JBEDNX010000001.1"/>
</dbReference>
<comment type="caution">
    <text evidence="1">The sequence shown here is derived from an EMBL/GenBank/DDBJ whole genome shotgun (WGS) entry which is preliminary data.</text>
</comment>
<sequence>MGVSRTYASERLKRLVEHNHVEKIAPGLYELVDDPRDDLADDDDVEELKGHVRAAGRAIEDQNVDALRRHVRAACEVLDNE</sequence>
<dbReference type="InterPro" id="IPR036388">
    <property type="entry name" value="WH-like_DNA-bd_sf"/>
</dbReference>
<gene>
    <name evidence="1" type="ORF">ABNG04_05110</name>
</gene>
<keyword evidence="2" id="KW-1185">Reference proteome</keyword>
<accession>A0ABD5M364</accession>
<dbReference type="AlphaFoldDB" id="A0ABD5M364"/>
<proteinExistence type="predicted"/>
<dbReference type="EMBL" id="JBEDNY010000001">
    <property type="protein sequence ID" value="MEZ3163257.1"/>
    <property type="molecule type" value="Genomic_DNA"/>
</dbReference>